<dbReference type="CDD" id="cd05356">
    <property type="entry name" value="17beta-HSD1_like_SDR_c"/>
    <property type="match status" value="1"/>
</dbReference>
<keyword evidence="5" id="KW-0812">Transmembrane</keyword>
<gene>
    <name evidence="6" type="ORF">O3P69_013293</name>
</gene>
<keyword evidence="7" id="KW-1185">Reference proteome</keyword>
<evidence type="ECO:0000313" key="7">
    <source>
        <dbReference type="Proteomes" id="UP001487740"/>
    </source>
</evidence>
<dbReference type="PANTHER" id="PTHR44889">
    <property type="entry name" value="INACTIVE HYDROXYSTEROID DEHYDROGENASE-LIKE PROTEIN 1"/>
    <property type="match status" value="1"/>
</dbReference>
<evidence type="ECO:0000256" key="3">
    <source>
        <dbReference type="ARBA" id="ARBA00023128"/>
    </source>
</evidence>
<dbReference type="Pfam" id="PF00106">
    <property type="entry name" value="adh_short"/>
    <property type="match status" value="1"/>
</dbReference>
<dbReference type="PRINTS" id="PR00080">
    <property type="entry name" value="SDRFAMILY"/>
</dbReference>
<organism evidence="6 7">
    <name type="scientific">Scylla paramamosain</name>
    <name type="common">Mud crab</name>
    <dbReference type="NCBI Taxonomy" id="85552"/>
    <lineage>
        <taxon>Eukaryota</taxon>
        <taxon>Metazoa</taxon>
        <taxon>Ecdysozoa</taxon>
        <taxon>Arthropoda</taxon>
        <taxon>Crustacea</taxon>
        <taxon>Multicrustacea</taxon>
        <taxon>Malacostraca</taxon>
        <taxon>Eumalacostraca</taxon>
        <taxon>Eucarida</taxon>
        <taxon>Decapoda</taxon>
        <taxon>Pleocyemata</taxon>
        <taxon>Brachyura</taxon>
        <taxon>Eubrachyura</taxon>
        <taxon>Portunoidea</taxon>
        <taxon>Portunidae</taxon>
        <taxon>Portuninae</taxon>
        <taxon>Scylla</taxon>
    </lineage>
</organism>
<accession>A0AAW0U1H3</accession>
<dbReference type="EMBL" id="JARAKH010000021">
    <property type="protein sequence ID" value="KAK8393183.1"/>
    <property type="molecule type" value="Genomic_DNA"/>
</dbReference>
<reference evidence="6 7" key="1">
    <citation type="submission" date="2023-03" db="EMBL/GenBank/DDBJ databases">
        <title>High-quality genome of Scylla paramamosain provides insights in environmental adaptation.</title>
        <authorList>
            <person name="Zhang L."/>
        </authorList>
    </citation>
    <scope>NUCLEOTIDE SEQUENCE [LARGE SCALE GENOMIC DNA]</scope>
    <source>
        <strain evidence="6">LZ_2023a</strain>
        <tissue evidence="6">Muscle</tissue>
    </source>
</reference>
<dbReference type="FunFam" id="3.40.50.720:FF:000137">
    <property type="entry name" value="Hydroxysteroid (17-beta) dehydrogenase 3"/>
    <property type="match status" value="1"/>
</dbReference>
<comment type="similarity">
    <text evidence="4">Belongs to the short-chain dehydrogenases/reductases (SDR) family. 17-beta-HSD 3 subfamily.</text>
</comment>
<evidence type="ECO:0000256" key="2">
    <source>
        <dbReference type="ARBA" id="ARBA00022857"/>
    </source>
</evidence>
<keyword evidence="2" id="KW-0521">NADP</keyword>
<dbReference type="PRINTS" id="PR00081">
    <property type="entry name" value="GDHRDH"/>
</dbReference>
<keyword evidence="3" id="KW-0496">Mitochondrion</keyword>
<comment type="subcellular location">
    <subcellularLocation>
        <location evidence="1">Mitochondrion</location>
    </subcellularLocation>
</comment>
<evidence type="ECO:0000256" key="5">
    <source>
        <dbReference type="SAM" id="Phobius"/>
    </source>
</evidence>
<evidence type="ECO:0000256" key="4">
    <source>
        <dbReference type="ARBA" id="ARBA00038261"/>
    </source>
</evidence>
<evidence type="ECO:0000313" key="6">
    <source>
        <dbReference type="EMBL" id="KAK8393183.1"/>
    </source>
</evidence>
<feature type="transmembrane region" description="Helical" evidence="5">
    <location>
        <begin position="7"/>
        <end position="25"/>
    </location>
</feature>
<dbReference type="Proteomes" id="UP001487740">
    <property type="component" value="Unassembled WGS sequence"/>
</dbReference>
<dbReference type="PANTHER" id="PTHR44889:SF1">
    <property type="entry name" value="INACTIVE HYDROXYSTEROID DEHYDROGENASE-LIKE PROTEIN 1"/>
    <property type="match status" value="1"/>
</dbReference>
<sequence>MLGKECWVVDLCIGIGAFFVIKWILKFLCSVLTVVRVTFVSFIWPRNLVKEYGGKWAVVTGSTDGIGKEYGRQLAQKGMNIVLISRNLEKLKKTEEEIRQECGVDVHVIQADFSHGREIYERIAEGLKDKDIGVLVNNVGYFDVPGRFMNVSEEEIWRYVNVNMASVLAMTRLVLPQMLARNRGAIINISSMFGLCPIPFVSTYAATKAFVSSFSHALEYEYRQSGITVQTVHPSFIKTNMLSSFPHVHNRGFIAPKPADWVSSCLSTLGYYRTTGGTWGHAVAVCMHTHTHTHTHTQSRPGFPLRESRQYTNLKKF</sequence>
<dbReference type="SUPFAM" id="SSF51735">
    <property type="entry name" value="NAD(P)-binding Rossmann-fold domains"/>
    <property type="match status" value="1"/>
</dbReference>
<dbReference type="AlphaFoldDB" id="A0AAW0U1H3"/>
<dbReference type="Gene3D" id="3.40.50.720">
    <property type="entry name" value="NAD(P)-binding Rossmann-like Domain"/>
    <property type="match status" value="1"/>
</dbReference>
<evidence type="ECO:0000256" key="1">
    <source>
        <dbReference type="ARBA" id="ARBA00004173"/>
    </source>
</evidence>
<keyword evidence="5" id="KW-0472">Membrane</keyword>
<dbReference type="InterPro" id="IPR036291">
    <property type="entry name" value="NAD(P)-bd_dom_sf"/>
</dbReference>
<proteinExistence type="inferred from homology"/>
<dbReference type="PIRSF" id="PIRSF000126">
    <property type="entry name" value="11-beta-HSD1"/>
    <property type="match status" value="1"/>
</dbReference>
<dbReference type="GO" id="GO:0005739">
    <property type="term" value="C:mitochondrion"/>
    <property type="evidence" value="ECO:0007669"/>
    <property type="project" value="UniProtKB-SubCell"/>
</dbReference>
<dbReference type="InterPro" id="IPR052149">
    <property type="entry name" value="17-beta-HSD3-like"/>
</dbReference>
<keyword evidence="5" id="KW-1133">Transmembrane helix</keyword>
<comment type="caution">
    <text evidence="6">The sequence shown here is derived from an EMBL/GenBank/DDBJ whole genome shotgun (WGS) entry which is preliminary data.</text>
</comment>
<dbReference type="InterPro" id="IPR002347">
    <property type="entry name" value="SDR_fam"/>
</dbReference>
<name>A0AAW0U1H3_SCYPA</name>
<protein>
    <submittedName>
        <fullName evidence="6">Uncharacterized protein</fullName>
    </submittedName>
</protein>